<sequence length="83" mass="9154">RLRNGGAALSARAGPHPRPHGRGRAREWRHCQCGLAGRHPAGSHRGAALQQRQQRGNGRRYYQWHRAGGGQQRRAPQPNALPG</sequence>
<gene>
    <name evidence="2" type="ORF">Tci_919369</name>
</gene>
<protein>
    <submittedName>
        <fullName evidence="2">Uncharacterized protein</fullName>
    </submittedName>
</protein>
<name>A0A699WMC1_TANCI</name>
<proteinExistence type="predicted"/>
<evidence type="ECO:0000313" key="2">
    <source>
        <dbReference type="EMBL" id="GFD47400.1"/>
    </source>
</evidence>
<accession>A0A699WMC1</accession>
<comment type="caution">
    <text evidence="2">The sequence shown here is derived from an EMBL/GenBank/DDBJ whole genome shotgun (WGS) entry which is preliminary data.</text>
</comment>
<feature type="non-terminal residue" evidence="2">
    <location>
        <position position="1"/>
    </location>
</feature>
<feature type="region of interest" description="Disordered" evidence="1">
    <location>
        <begin position="1"/>
        <end position="60"/>
    </location>
</feature>
<feature type="non-terminal residue" evidence="2">
    <location>
        <position position="83"/>
    </location>
</feature>
<feature type="compositionally biased region" description="Low complexity" evidence="1">
    <location>
        <begin position="45"/>
        <end position="60"/>
    </location>
</feature>
<organism evidence="2">
    <name type="scientific">Tanacetum cinerariifolium</name>
    <name type="common">Dalmatian daisy</name>
    <name type="synonym">Chrysanthemum cinerariifolium</name>
    <dbReference type="NCBI Taxonomy" id="118510"/>
    <lineage>
        <taxon>Eukaryota</taxon>
        <taxon>Viridiplantae</taxon>
        <taxon>Streptophyta</taxon>
        <taxon>Embryophyta</taxon>
        <taxon>Tracheophyta</taxon>
        <taxon>Spermatophyta</taxon>
        <taxon>Magnoliopsida</taxon>
        <taxon>eudicotyledons</taxon>
        <taxon>Gunneridae</taxon>
        <taxon>Pentapetalae</taxon>
        <taxon>asterids</taxon>
        <taxon>campanulids</taxon>
        <taxon>Asterales</taxon>
        <taxon>Asteraceae</taxon>
        <taxon>Asteroideae</taxon>
        <taxon>Anthemideae</taxon>
        <taxon>Anthemidinae</taxon>
        <taxon>Tanacetum</taxon>
    </lineage>
</organism>
<reference evidence="2" key="1">
    <citation type="journal article" date="2019" name="Sci. Rep.">
        <title>Draft genome of Tanacetum cinerariifolium, the natural source of mosquito coil.</title>
        <authorList>
            <person name="Yamashiro T."/>
            <person name="Shiraishi A."/>
            <person name="Satake H."/>
            <person name="Nakayama K."/>
        </authorList>
    </citation>
    <scope>NUCLEOTIDE SEQUENCE</scope>
</reference>
<dbReference type="AlphaFoldDB" id="A0A699WMC1"/>
<dbReference type="EMBL" id="BKCJ011698440">
    <property type="protein sequence ID" value="GFD47400.1"/>
    <property type="molecule type" value="Genomic_DNA"/>
</dbReference>
<evidence type="ECO:0000256" key="1">
    <source>
        <dbReference type="SAM" id="MobiDB-lite"/>
    </source>
</evidence>